<dbReference type="Proteomes" id="UP000179284">
    <property type="component" value="Chromosome I"/>
</dbReference>
<reference evidence="2" key="1">
    <citation type="submission" date="2016-10" db="EMBL/GenBank/DDBJ databases">
        <title>The complete genome sequence of the rumen bacterium Butyrivibrio hungatei MB2003.</title>
        <authorList>
            <person name="Palevich N."/>
            <person name="Kelly W.J."/>
            <person name="Leahy S.C."/>
            <person name="Altermann E."/>
            <person name="Rakonjac J."/>
            <person name="Attwood G.T."/>
        </authorList>
    </citation>
    <scope>NUCLEOTIDE SEQUENCE [LARGE SCALE GENOMIC DNA]</scope>
    <source>
        <strain evidence="2">MB2003</strain>
    </source>
</reference>
<gene>
    <name evidence="1" type="ORF">bhn_I2263</name>
</gene>
<dbReference type="AlphaFoldDB" id="A0A1D9P3V4"/>
<accession>A0A1D9P3V4</accession>
<dbReference type="EMBL" id="CP017831">
    <property type="protein sequence ID" value="AOZ97296.1"/>
    <property type="molecule type" value="Genomic_DNA"/>
</dbReference>
<dbReference type="OrthoDB" id="2086691at2"/>
<evidence type="ECO:0000313" key="1">
    <source>
        <dbReference type="EMBL" id="AOZ97296.1"/>
    </source>
</evidence>
<protein>
    <submittedName>
        <fullName evidence="1">Uncharacterized protein</fullName>
    </submittedName>
</protein>
<organism evidence="1 2">
    <name type="scientific">Butyrivibrio hungatei</name>
    <dbReference type="NCBI Taxonomy" id="185008"/>
    <lineage>
        <taxon>Bacteria</taxon>
        <taxon>Bacillati</taxon>
        <taxon>Bacillota</taxon>
        <taxon>Clostridia</taxon>
        <taxon>Lachnospirales</taxon>
        <taxon>Lachnospiraceae</taxon>
        <taxon>Butyrivibrio</taxon>
    </lineage>
</organism>
<dbReference type="RefSeq" id="WP_071176909.1">
    <property type="nucleotide sequence ID" value="NZ_CP017831.1"/>
</dbReference>
<sequence>MGETKKALFARNLVCICIDSAEEGDLQGKIWHQYSDDSIAFGNVADMVIKMDNLYDQWDFPQKGLEQREFTSTKRSEELPRTDKLPIDEIQKKCGTRNIQNKKGELATFVVQVAFRQKATWQGRAICSENGKEYDFGSAKALIDIMDTKIHGER</sequence>
<evidence type="ECO:0000313" key="2">
    <source>
        <dbReference type="Proteomes" id="UP000179284"/>
    </source>
</evidence>
<name>A0A1D9P3V4_9FIRM</name>
<proteinExistence type="predicted"/>
<dbReference type="KEGG" id="bhu:bhn_I2263"/>
<keyword evidence="2" id="KW-1185">Reference proteome</keyword>